<dbReference type="Proteomes" id="UP001180481">
    <property type="component" value="Chromosome"/>
</dbReference>
<dbReference type="RefSeq" id="WP_309532826.1">
    <property type="nucleotide sequence ID" value="NZ_CP133721.1"/>
</dbReference>
<reference evidence="1" key="1">
    <citation type="submission" date="2023-09" db="EMBL/GenBank/DDBJ databases">
        <title>Flavobacterium sp. 20NA77.7 isolated from freshwater.</title>
        <authorList>
            <person name="Le V."/>
            <person name="Ko S.-R."/>
            <person name="Ahn C.-Y."/>
            <person name="Oh H.-M."/>
        </authorList>
    </citation>
    <scope>NUCLEOTIDE SEQUENCE</scope>
    <source>
        <strain evidence="1">20NA77.7</strain>
    </source>
</reference>
<accession>A0ABY9RE87</accession>
<dbReference type="Pfam" id="PF14054">
    <property type="entry name" value="DUF4249"/>
    <property type="match status" value="1"/>
</dbReference>
<protein>
    <submittedName>
        <fullName evidence="1">DUF4249 domain-containing protein</fullName>
    </submittedName>
</protein>
<name>A0ABY9RE87_9FLAO</name>
<sequence length="274" mass="30452">MFTYIKYLVALCICFNLAGCEEVINVNLESGEPRLVIDASLKWQKGTLGNEQTIYLSTTGSYYANTVPAANGANVTVVDSNGTVFTFNEVPNTGKYVCSNFVPAINRTYTLFVSYNGKNYTATDKLYAVPTITTVEQRNNAGFTGNQIELKYNFLDNPNEANFYLEQYQVPFRPYPLYGVFNDEFTNGNPMFSLIFGQDIATGQHIKFTLHGISQSYFNYMNILIGVSGGLSNGPFSTPPATVKGNIVNTTNSEDYALGYFRLSEVDVKEYTVQ</sequence>
<dbReference type="InterPro" id="IPR025345">
    <property type="entry name" value="DUF4249"/>
</dbReference>
<evidence type="ECO:0000313" key="2">
    <source>
        <dbReference type="Proteomes" id="UP001180481"/>
    </source>
</evidence>
<dbReference type="EMBL" id="CP133721">
    <property type="protein sequence ID" value="WMW78522.1"/>
    <property type="molecule type" value="Genomic_DNA"/>
</dbReference>
<keyword evidence="2" id="KW-1185">Reference proteome</keyword>
<gene>
    <name evidence="1" type="ORF">RF683_03480</name>
</gene>
<organism evidence="1 2">
    <name type="scientific">Flavobacterium nakdongensis</name>
    <dbReference type="NCBI Taxonomy" id="3073563"/>
    <lineage>
        <taxon>Bacteria</taxon>
        <taxon>Pseudomonadati</taxon>
        <taxon>Bacteroidota</taxon>
        <taxon>Flavobacteriia</taxon>
        <taxon>Flavobacteriales</taxon>
        <taxon>Flavobacteriaceae</taxon>
        <taxon>Flavobacterium</taxon>
    </lineage>
</organism>
<evidence type="ECO:0000313" key="1">
    <source>
        <dbReference type="EMBL" id="WMW78522.1"/>
    </source>
</evidence>
<proteinExistence type="predicted"/>